<keyword evidence="2" id="KW-1133">Transmembrane helix</keyword>
<dbReference type="Pfam" id="PF12796">
    <property type="entry name" value="Ank_2"/>
    <property type="match status" value="1"/>
</dbReference>
<name>A0A0D2UWR1_GOSRA</name>
<dbReference type="PROSITE" id="PS50088">
    <property type="entry name" value="ANK_REPEAT"/>
    <property type="match status" value="1"/>
</dbReference>
<dbReference type="InterPro" id="IPR002110">
    <property type="entry name" value="Ankyrin_rpt"/>
</dbReference>
<dbReference type="PANTHER" id="PTHR24128:SF60">
    <property type="entry name" value="ALPHA-LATROTOXIN-LHE1A-LIKE"/>
    <property type="match status" value="1"/>
</dbReference>
<dbReference type="PROSITE" id="PS50297">
    <property type="entry name" value="ANK_REP_REGION"/>
    <property type="match status" value="1"/>
</dbReference>
<dbReference type="PANTHER" id="PTHR24128">
    <property type="entry name" value="HOMEOBOX PROTEIN WARIAI"/>
    <property type="match status" value="1"/>
</dbReference>
<dbReference type="SUPFAM" id="SSF48403">
    <property type="entry name" value="Ankyrin repeat"/>
    <property type="match status" value="1"/>
</dbReference>
<keyword evidence="2" id="KW-0812">Transmembrane</keyword>
<dbReference type="EMBL" id="CM001748">
    <property type="protein sequence ID" value="KJB60545.1"/>
    <property type="molecule type" value="Genomic_DNA"/>
</dbReference>
<evidence type="ECO:0000256" key="2">
    <source>
        <dbReference type="SAM" id="Phobius"/>
    </source>
</evidence>
<feature type="transmembrane region" description="Helical" evidence="2">
    <location>
        <begin position="450"/>
        <end position="468"/>
    </location>
</feature>
<feature type="repeat" description="ANK" evidence="1">
    <location>
        <begin position="131"/>
        <end position="158"/>
    </location>
</feature>
<organism evidence="3 4">
    <name type="scientific">Gossypium raimondii</name>
    <name type="common">Peruvian cotton</name>
    <name type="synonym">Gossypium klotzschianum subsp. raimondii</name>
    <dbReference type="NCBI Taxonomy" id="29730"/>
    <lineage>
        <taxon>Eukaryota</taxon>
        <taxon>Viridiplantae</taxon>
        <taxon>Streptophyta</taxon>
        <taxon>Embryophyta</taxon>
        <taxon>Tracheophyta</taxon>
        <taxon>Spermatophyta</taxon>
        <taxon>Magnoliopsida</taxon>
        <taxon>eudicotyledons</taxon>
        <taxon>Gunneridae</taxon>
        <taxon>Pentapetalae</taxon>
        <taxon>rosids</taxon>
        <taxon>malvids</taxon>
        <taxon>Malvales</taxon>
        <taxon>Malvaceae</taxon>
        <taxon>Malvoideae</taxon>
        <taxon>Gossypium</taxon>
    </lineage>
</organism>
<evidence type="ECO:0000313" key="4">
    <source>
        <dbReference type="Proteomes" id="UP000032304"/>
    </source>
</evidence>
<proteinExistence type="predicted"/>
<keyword evidence="4" id="KW-1185">Reference proteome</keyword>
<keyword evidence="1" id="KW-0040">ANK repeat</keyword>
<dbReference type="STRING" id="29730.A0A0D2UWR1"/>
<feature type="transmembrane region" description="Helical" evidence="2">
    <location>
        <begin position="474"/>
        <end position="494"/>
    </location>
</feature>
<dbReference type="Gene3D" id="1.25.40.20">
    <property type="entry name" value="Ankyrin repeat-containing domain"/>
    <property type="match status" value="1"/>
</dbReference>
<protein>
    <submittedName>
        <fullName evidence="3">Uncharacterized protein</fullName>
    </submittedName>
</protein>
<accession>A0A0D2UWR1</accession>
<dbReference type="AlphaFoldDB" id="A0A0D2UWR1"/>
<evidence type="ECO:0000256" key="1">
    <source>
        <dbReference type="PROSITE-ProRule" id="PRU00023"/>
    </source>
</evidence>
<dbReference type="InterPro" id="IPR036770">
    <property type="entry name" value="Ankyrin_rpt-contain_sf"/>
</dbReference>
<reference evidence="3 4" key="1">
    <citation type="journal article" date="2012" name="Nature">
        <title>Repeated polyploidization of Gossypium genomes and the evolution of spinnable cotton fibres.</title>
        <authorList>
            <person name="Paterson A.H."/>
            <person name="Wendel J.F."/>
            <person name="Gundlach H."/>
            <person name="Guo H."/>
            <person name="Jenkins J."/>
            <person name="Jin D."/>
            <person name="Llewellyn D."/>
            <person name="Showmaker K.C."/>
            <person name="Shu S."/>
            <person name="Udall J."/>
            <person name="Yoo M.J."/>
            <person name="Byers R."/>
            <person name="Chen W."/>
            <person name="Doron-Faigenboim A."/>
            <person name="Duke M.V."/>
            <person name="Gong L."/>
            <person name="Grimwood J."/>
            <person name="Grover C."/>
            <person name="Grupp K."/>
            <person name="Hu G."/>
            <person name="Lee T.H."/>
            <person name="Li J."/>
            <person name="Lin L."/>
            <person name="Liu T."/>
            <person name="Marler B.S."/>
            <person name="Page J.T."/>
            <person name="Roberts A.W."/>
            <person name="Romanel E."/>
            <person name="Sanders W.S."/>
            <person name="Szadkowski E."/>
            <person name="Tan X."/>
            <person name="Tang H."/>
            <person name="Xu C."/>
            <person name="Wang J."/>
            <person name="Wang Z."/>
            <person name="Zhang D."/>
            <person name="Zhang L."/>
            <person name="Ashrafi H."/>
            <person name="Bedon F."/>
            <person name="Bowers J.E."/>
            <person name="Brubaker C.L."/>
            <person name="Chee P.W."/>
            <person name="Das S."/>
            <person name="Gingle A.R."/>
            <person name="Haigler C.H."/>
            <person name="Harker D."/>
            <person name="Hoffmann L.V."/>
            <person name="Hovav R."/>
            <person name="Jones D.C."/>
            <person name="Lemke C."/>
            <person name="Mansoor S."/>
            <person name="ur Rahman M."/>
            <person name="Rainville L.N."/>
            <person name="Rambani A."/>
            <person name="Reddy U.K."/>
            <person name="Rong J.K."/>
            <person name="Saranga Y."/>
            <person name="Scheffler B.E."/>
            <person name="Scheffler J.A."/>
            <person name="Stelly D.M."/>
            <person name="Triplett B.A."/>
            <person name="Van Deynze A."/>
            <person name="Vaslin M.F."/>
            <person name="Waghmare V.N."/>
            <person name="Walford S.A."/>
            <person name="Wright R.J."/>
            <person name="Zaki E.A."/>
            <person name="Zhang T."/>
            <person name="Dennis E.S."/>
            <person name="Mayer K.F."/>
            <person name="Peterson D.G."/>
            <person name="Rokhsar D.S."/>
            <person name="Wang X."/>
            <person name="Schmutz J."/>
        </authorList>
    </citation>
    <scope>NUCLEOTIDE SEQUENCE [LARGE SCALE GENOMIC DNA]</scope>
</reference>
<dbReference type="SMART" id="SM00248">
    <property type="entry name" value="ANK"/>
    <property type="match status" value="5"/>
</dbReference>
<evidence type="ECO:0000313" key="3">
    <source>
        <dbReference type="EMBL" id="KJB60545.1"/>
    </source>
</evidence>
<dbReference type="OMA" id="IHLRIAV"/>
<feature type="transmembrane region" description="Helical" evidence="2">
    <location>
        <begin position="417"/>
        <end position="438"/>
    </location>
</feature>
<gene>
    <name evidence="3" type="ORF">B456_009G311400</name>
</gene>
<dbReference type="Proteomes" id="UP000032304">
    <property type="component" value="Chromosome 9"/>
</dbReference>
<dbReference type="eggNOG" id="KOG0504">
    <property type="taxonomic scope" value="Eukaryota"/>
</dbReference>
<dbReference type="Gramene" id="KJB60545">
    <property type="protein sequence ID" value="KJB60545"/>
    <property type="gene ID" value="B456_009G311400"/>
</dbReference>
<sequence length="536" mass="60138">MENLLPLLLKVLCFYSIKYLKFTSRLSLELNFSKNLKWLSTSLHFQYHSFSSLKLEFMATSIDPKLSEAARLGNIDAFYAIIQEDPYMLDHIDQIPFVHTPLHIAAHEGQILFAMEMMNLKPSFARKLNRDGFSPMHLALRNGQIKLVLGLLKADKDLVRVKGREGMTPLHWVVTMGNSNLLIEFLEACSECIEDVTALNETALHLALKNDETDAFNLLIGWLQTNCRKGALALEKKVLNWRDNNDNTMLHIAASKGLRQELRLVLDSFVLFSIDLQAKNSQGLTALEILRDVRQAVNSSEDDTTTTKIKRLKKKVHTYKILGRSAARSRANLSAEMLNALLVVLGLVITAIYQSSLSPPGGVWQADNTNSSTSDPLFPTSNNVTLHFIEVKGSIAKHLIGAESRKAGTTTMEPVPYFIFFFLTSTAFMVSILYTLWFTSHVSSIVVGPVYFLGISYFWSMAILAPSADLSGINILYTFVFFTAPFLALSVRILRHLVSPSSNYTEWIHLRIAVCGARNVGIAQIFRFLILPPYIA</sequence>
<keyword evidence="2" id="KW-0472">Membrane</keyword>